<proteinExistence type="predicted"/>
<dbReference type="EMBL" id="QRBI01000096">
    <property type="protein sequence ID" value="RMC18595.1"/>
    <property type="molecule type" value="Genomic_DNA"/>
</dbReference>
<dbReference type="AlphaFoldDB" id="A0A3M0KZN2"/>
<dbReference type="Proteomes" id="UP000269221">
    <property type="component" value="Unassembled WGS sequence"/>
</dbReference>
<evidence type="ECO:0000313" key="2">
    <source>
        <dbReference type="Proteomes" id="UP000269221"/>
    </source>
</evidence>
<comment type="caution">
    <text evidence="1">The sequence shown here is derived from an EMBL/GenBank/DDBJ whole genome shotgun (WGS) entry which is preliminary data.</text>
</comment>
<name>A0A3M0KZN2_HIRRU</name>
<evidence type="ECO:0000313" key="1">
    <source>
        <dbReference type="EMBL" id="RMC18595.1"/>
    </source>
</evidence>
<organism evidence="1 2">
    <name type="scientific">Hirundo rustica rustica</name>
    <dbReference type="NCBI Taxonomy" id="333673"/>
    <lineage>
        <taxon>Eukaryota</taxon>
        <taxon>Metazoa</taxon>
        <taxon>Chordata</taxon>
        <taxon>Craniata</taxon>
        <taxon>Vertebrata</taxon>
        <taxon>Euteleostomi</taxon>
        <taxon>Archelosauria</taxon>
        <taxon>Archosauria</taxon>
        <taxon>Dinosauria</taxon>
        <taxon>Saurischia</taxon>
        <taxon>Theropoda</taxon>
        <taxon>Coelurosauria</taxon>
        <taxon>Aves</taxon>
        <taxon>Neognathae</taxon>
        <taxon>Neoaves</taxon>
        <taxon>Telluraves</taxon>
        <taxon>Australaves</taxon>
        <taxon>Passeriformes</taxon>
        <taxon>Sylvioidea</taxon>
        <taxon>Hirundinidae</taxon>
        <taxon>Hirundo</taxon>
    </lineage>
</organism>
<protein>
    <submittedName>
        <fullName evidence="1">Uncharacterized protein</fullName>
    </submittedName>
</protein>
<sequence length="74" mass="8269">MASKNKRQTRKASSEYLVVKMEMVVHPGENYGDVQFWGSSAEPVAADKTFEQDLNFALVCGMVVEFHGNEINDS</sequence>
<gene>
    <name evidence="1" type="ORF">DUI87_04489</name>
</gene>
<reference evidence="1 2" key="1">
    <citation type="submission" date="2018-07" db="EMBL/GenBank/DDBJ databases">
        <title>A high quality draft genome assembly of the barn swallow (H. rustica rustica).</title>
        <authorList>
            <person name="Formenti G."/>
            <person name="Chiara M."/>
            <person name="Poveda L."/>
            <person name="Francoijs K.-J."/>
            <person name="Bonisoli-Alquati A."/>
            <person name="Canova L."/>
            <person name="Gianfranceschi L."/>
            <person name="Horner D.S."/>
            <person name="Saino N."/>
        </authorList>
    </citation>
    <scope>NUCLEOTIDE SEQUENCE [LARGE SCALE GENOMIC DNA]</scope>
    <source>
        <strain evidence="1">Chelidonia</strain>
        <tissue evidence="1">Blood</tissue>
    </source>
</reference>
<accession>A0A3M0KZN2</accession>
<keyword evidence="2" id="KW-1185">Reference proteome</keyword>